<feature type="chain" id="PRO_5003226402" description="Cytochrome c class II" evidence="1">
    <location>
        <begin position="25"/>
        <end position="138"/>
    </location>
</feature>
<dbReference type="GO" id="GO:0020037">
    <property type="term" value="F:heme binding"/>
    <property type="evidence" value="ECO:0007669"/>
    <property type="project" value="InterPro"/>
</dbReference>
<dbReference type="Pfam" id="PF01322">
    <property type="entry name" value="Cytochrom_C_2"/>
    <property type="match status" value="1"/>
</dbReference>
<dbReference type="InParanoid" id="E8R319"/>
<dbReference type="EMBL" id="CP002353">
    <property type="protein sequence ID" value="ADV61523.1"/>
    <property type="molecule type" value="Genomic_DNA"/>
</dbReference>
<reference evidence="2 3" key="2">
    <citation type="journal article" date="2011" name="Stand. Genomic Sci.">
        <title>Complete genome sequence of Isosphaera pallida type strain (IS1B).</title>
        <authorList>
            <consortium name="US DOE Joint Genome Institute (JGI-PGF)"/>
            <person name="Goker M."/>
            <person name="Cleland D."/>
            <person name="Saunders E."/>
            <person name="Lapidus A."/>
            <person name="Nolan M."/>
            <person name="Lucas S."/>
            <person name="Hammon N."/>
            <person name="Deshpande S."/>
            <person name="Cheng J.F."/>
            <person name="Tapia R."/>
            <person name="Han C."/>
            <person name="Goodwin L."/>
            <person name="Pitluck S."/>
            <person name="Liolios K."/>
            <person name="Pagani I."/>
            <person name="Ivanova N."/>
            <person name="Mavromatis K."/>
            <person name="Pati A."/>
            <person name="Chen A."/>
            <person name="Palaniappan K."/>
            <person name="Land M."/>
            <person name="Hauser L."/>
            <person name="Chang Y.J."/>
            <person name="Jeffries C.D."/>
            <person name="Detter J.C."/>
            <person name="Beck B."/>
            <person name="Woyke T."/>
            <person name="Bristow J."/>
            <person name="Eisen J.A."/>
            <person name="Markowitz V."/>
            <person name="Hugenholtz P."/>
            <person name="Kyrpides N.C."/>
            <person name="Klenk H.P."/>
        </authorList>
    </citation>
    <scope>NUCLEOTIDE SEQUENCE [LARGE SCALE GENOMIC DNA]</scope>
    <source>
        <strain evidence="3">ATCC 43644 / DSM 9630 / IS1B</strain>
    </source>
</reference>
<dbReference type="KEGG" id="ipa:Isop_0934"/>
<dbReference type="InterPro" id="IPR010980">
    <property type="entry name" value="Cyt_c/b562"/>
</dbReference>
<dbReference type="AlphaFoldDB" id="E8R319"/>
<gene>
    <name evidence="2" type="ordered locus">Isop_0934</name>
</gene>
<evidence type="ECO:0000313" key="3">
    <source>
        <dbReference type="Proteomes" id="UP000008631"/>
    </source>
</evidence>
<reference key="1">
    <citation type="submission" date="2010-11" db="EMBL/GenBank/DDBJ databases">
        <title>The complete sequence of chromosome of Isophaera pallida ATCC 43644.</title>
        <authorList>
            <consortium name="US DOE Joint Genome Institute (JGI-PGF)"/>
            <person name="Lucas S."/>
            <person name="Copeland A."/>
            <person name="Lapidus A."/>
            <person name="Bruce D."/>
            <person name="Goodwin L."/>
            <person name="Pitluck S."/>
            <person name="Kyrpides N."/>
            <person name="Mavromatis K."/>
            <person name="Pagani I."/>
            <person name="Ivanova N."/>
            <person name="Saunders E."/>
            <person name="Brettin T."/>
            <person name="Detter J.C."/>
            <person name="Han C."/>
            <person name="Tapia R."/>
            <person name="Land M."/>
            <person name="Hauser L."/>
            <person name="Markowitz V."/>
            <person name="Cheng J.-F."/>
            <person name="Hugenholtz P."/>
            <person name="Woyke T."/>
            <person name="Wu D."/>
            <person name="Eisen J.A."/>
        </authorList>
    </citation>
    <scope>NUCLEOTIDE SEQUENCE</scope>
    <source>
        <strain>ATCC 43644</strain>
    </source>
</reference>
<evidence type="ECO:0008006" key="4">
    <source>
        <dbReference type="Google" id="ProtNLM"/>
    </source>
</evidence>
<dbReference type="eggNOG" id="ENOG5033D4J">
    <property type="taxonomic scope" value="Bacteria"/>
</dbReference>
<accession>E8R319</accession>
<feature type="signal peptide" evidence="1">
    <location>
        <begin position="1"/>
        <end position="24"/>
    </location>
</feature>
<proteinExistence type="predicted"/>
<dbReference type="Gene3D" id="1.20.120.10">
    <property type="entry name" value="Cytochrome c/b562"/>
    <property type="match status" value="1"/>
</dbReference>
<dbReference type="HOGENOM" id="CLU_1852505_0_0_0"/>
<protein>
    <recommendedName>
        <fullName evidence="4">Cytochrome c class II</fullName>
    </recommendedName>
</protein>
<dbReference type="GO" id="GO:0009055">
    <property type="term" value="F:electron transfer activity"/>
    <property type="evidence" value="ECO:0007669"/>
    <property type="project" value="InterPro"/>
</dbReference>
<dbReference type="Proteomes" id="UP000008631">
    <property type="component" value="Chromosome"/>
</dbReference>
<dbReference type="GO" id="GO:0022900">
    <property type="term" value="P:electron transport chain"/>
    <property type="evidence" value="ECO:0007669"/>
    <property type="project" value="InterPro"/>
</dbReference>
<dbReference type="SUPFAM" id="SSF47175">
    <property type="entry name" value="Cytochromes"/>
    <property type="match status" value="1"/>
</dbReference>
<dbReference type="RefSeq" id="WP_013563812.1">
    <property type="nucleotide sequence ID" value="NC_014962.1"/>
</dbReference>
<sequence>MTRKLRNVAAALAAGFVMVIGAGAATLEEVPSIKEIMGKLNKGPDSLVQSLKKDLEVDPIDWNVVQDKTDEIAKYAGYMPKNEPPQGDKESWAAITKKYAGTAKKLAKAAKEKDLEAVTKAHGTMLKACAKCHMEFKP</sequence>
<dbReference type="PROSITE" id="PS51009">
    <property type="entry name" value="CYTCII"/>
    <property type="match status" value="1"/>
</dbReference>
<dbReference type="InterPro" id="IPR002321">
    <property type="entry name" value="Cyt_c_II"/>
</dbReference>
<keyword evidence="3" id="KW-1185">Reference proteome</keyword>
<dbReference type="OrthoDB" id="283232at2"/>
<keyword evidence="1" id="KW-0732">Signal</keyword>
<organism evidence="2 3">
    <name type="scientific">Isosphaera pallida (strain ATCC 43644 / DSM 9630 / IS1B)</name>
    <dbReference type="NCBI Taxonomy" id="575540"/>
    <lineage>
        <taxon>Bacteria</taxon>
        <taxon>Pseudomonadati</taxon>
        <taxon>Planctomycetota</taxon>
        <taxon>Planctomycetia</taxon>
        <taxon>Isosphaerales</taxon>
        <taxon>Isosphaeraceae</taxon>
        <taxon>Isosphaera</taxon>
    </lineage>
</organism>
<dbReference type="GO" id="GO:0005506">
    <property type="term" value="F:iron ion binding"/>
    <property type="evidence" value="ECO:0007669"/>
    <property type="project" value="InterPro"/>
</dbReference>
<name>E8R319_ISOPI</name>
<evidence type="ECO:0000313" key="2">
    <source>
        <dbReference type="EMBL" id="ADV61523.1"/>
    </source>
</evidence>
<evidence type="ECO:0000256" key="1">
    <source>
        <dbReference type="SAM" id="SignalP"/>
    </source>
</evidence>